<name>A0A2P2NW41_RHIMU</name>
<sequence>MAARIVVPLVRLLPLSPRHSIVHPPH</sequence>
<dbReference type="EMBL" id="GGEC01066057">
    <property type="protein sequence ID" value="MBX46541.1"/>
    <property type="molecule type" value="Transcribed_RNA"/>
</dbReference>
<accession>A0A2P2NW41</accession>
<organism evidence="1">
    <name type="scientific">Rhizophora mucronata</name>
    <name type="common">Asiatic mangrove</name>
    <dbReference type="NCBI Taxonomy" id="61149"/>
    <lineage>
        <taxon>Eukaryota</taxon>
        <taxon>Viridiplantae</taxon>
        <taxon>Streptophyta</taxon>
        <taxon>Embryophyta</taxon>
        <taxon>Tracheophyta</taxon>
        <taxon>Spermatophyta</taxon>
        <taxon>Magnoliopsida</taxon>
        <taxon>eudicotyledons</taxon>
        <taxon>Gunneridae</taxon>
        <taxon>Pentapetalae</taxon>
        <taxon>rosids</taxon>
        <taxon>fabids</taxon>
        <taxon>Malpighiales</taxon>
        <taxon>Rhizophoraceae</taxon>
        <taxon>Rhizophora</taxon>
    </lineage>
</organism>
<dbReference type="AlphaFoldDB" id="A0A2P2NW41"/>
<protein>
    <submittedName>
        <fullName evidence="1">Uncharacterized protein</fullName>
    </submittedName>
</protein>
<reference evidence="1" key="1">
    <citation type="submission" date="2018-02" db="EMBL/GenBank/DDBJ databases">
        <title>Rhizophora mucronata_Transcriptome.</title>
        <authorList>
            <person name="Meera S.P."/>
            <person name="Sreeshan A."/>
            <person name="Augustine A."/>
        </authorList>
    </citation>
    <scope>NUCLEOTIDE SEQUENCE</scope>
    <source>
        <tissue evidence="1">Leaf</tissue>
    </source>
</reference>
<proteinExistence type="predicted"/>
<evidence type="ECO:0000313" key="1">
    <source>
        <dbReference type="EMBL" id="MBX46541.1"/>
    </source>
</evidence>